<proteinExistence type="predicted"/>
<evidence type="ECO:0000313" key="3">
    <source>
        <dbReference type="Proteomes" id="UP001235094"/>
    </source>
</evidence>
<protein>
    <recommendedName>
        <fullName evidence="4">Phasin domain-containing protein</fullName>
    </recommendedName>
</protein>
<reference evidence="2 3" key="1">
    <citation type="submission" date="2023-07" db="EMBL/GenBank/DDBJ databases">
        <title>Genomic Encyclopedia of Type Strains, Phase IV (KMG-IV): sequencing the most valuable type-strain genomes for metagenomic binning, comparative biology and taxonomic classification.</title>
        <authorList>
            <person name="Goeker M."/>
        </authorList>
    </citation>
    <scope>NUCLEOTIDE SEQUENCE [LARGE SCALE GENOMIC DNA]</scope>
    <source>
        <strain evidence="2 3">DSM 15561</strain>
    </source>
</reference>
<sequence>MAPLGFDAPIVGSPNFDALRDAMDQGTNRVKDAGAEAGQAFYDAASRGADLLDQASSRLEQSLDAGAARLEQGLRNGAAAISSVKVQVAAPASPAARPGPNANLGRSMPDAGMPGSGR</sequence>
<evidence type="ECO:0008006" key="4">
    <source>
        <dbReference type="Google" id="ProtNLM"/>
    </source>
</evidence>
<comment type="caution">
    <text evidence="2">The sequence shown here is derived from an EMBL/GenBank/DDBJ whole genome shotgun (WGS) entry which is preliminary data.</text>
</comment>
<dbReference type="Proteomes" id="UP001235094">
    <property type="component" value="Unassembled WGS sequence"/>
</dbReference>
<gene>
    <name evidence="2" type="ORF">QOZ99_003625</name>
</gene>
<feature type="compositionally biased region" description="Low complexity" evidence="1">
    <location>
        <begin position="89"/>
        <end position="102"/>
    </location>
</feature>
<evidence type="ECO:0000313" key="2">
    <source>
        <dbReference type="EMBL" id="MDQ0512713.1"/>
    </source>
</evidence>
<name>A0ABU0LVT3_9HYPH</name>
<feature type="region of interest" description="Disordered" evidence="1">
    <location>
        <begin position="88"/>
        <end position="118"/>
    </location>
</feature>
<dbReference type="RefSeq" id="WP_306891383.1">
    <property type="nucleotide sequence ID" value="NZ_JAUSVR010000015.1"/>
</dbReference>
<dbReference type="EMBL" id="JAUSVR010000015">
    <property type="protein sequence ID" value="MDQ0512713.1"/>
    <property type="molecule type" value="Genomic_DNA"/>
</dbReference>
<keyword evidence="3" id="KW-1185">Reference proteome</keyword>
<organism evidence="2 3">
    <name type="scientific">Ancylobacter amanitiformis</name>
    <dbReference type="NCBI Taxonomy" id="217069"/>
    <lineage>
        <taxon>Bacteria</taxon>
        <taxon>Pseudomonadati</taxon>
        <taxon>Pseudomonadota</taxon>
        <taxon>Alphaproteobacteria</taxon>
        <taxon>Hyphomicrobiales</taxon>
        <taxon>Xanthobacteraceae</taxon>
        <taxon>Ancylobacter</taxon>
    </lineage>
</organism>
<evidence type="ECO:0000256" key="1">
    <source>
        <dbReference type="SAM" id="MobiDB-lite"/>
    </source>
</evidence>
<accession>A0ABU0LVT3</accession>